<evidence type="ECO:0000259" key="1">
    <source>
        <dbReference type="Pfam" id="PF03184"/>
    </source>
</evidence>
<name>A0A8S3XP39_PARAO</name>
<protein>
    <submittedName>
        <fullName evidence="2">(apollo) hypothetical protein</fullName>
    </submittedName>
</protein>
<evidence type="ECO:0000313" key="3">
    <source>
        <dbReference type="Proteomes" id="UP000691718"/>
    </source>
</evidence>
<dbReference type="InterPro" id="IPR004875">
    <property type="entry name" value="DDE_SF_endonuclease_dom"/>
</dbReference>
<keyword evidence="3" id="KW-1185">Reference proteome</keyword>
<dbReference type="OrthoDB" id="6932526at2759"/>
<accession>A0A8S3XP39</accession>
<sequence length="172" mass="19928">MCQQRDIRLVFLAPNSTHLIQPLDVSFFGPLKREWRRILLEYKVKNPGQTTLNKKHFTKLLAELIENIKLRETKNIKSGFRATGIWPLNPINVTKRIPELYDEVKYGIDNALLEYLKETRSPNPMTVKRSKKLKTEPGKSVCVEDISIKANTTKKTNATNKNKNILIRKKTL</sequence>
<gene>
    <name evidence="2" type="ORF">PAPOLLO_LOCUS20602</name>
</gene>
<dbReference type="Proteomes" id="UP000691718">
    <property type="component" value="Unassembled WGS sequence"/>
</dbReference>
<evidence type="ECO:0000313" key="2">
    <source>
        <dbReference type="EMBL" id="CAG5035667.1"/>
    </source>
</evidence>
<reference evidence="2" key="1">
    <citation type="submission" date="2021-04" db="EMBL/GenBank/DDBJ databases">
        <authorList>
            <person name="Tunstrom K."/>
        </authorList>
    </citation>
    <scope>NUCLEOTIDE SEQUENCE</scope>
</reference>
<dbReference type="GO" id="GO:0003676">
    <property type="term" value="F:nucleic acid binding"/>
    <property type="evidence" value="ECO:0007669"/>
    <property type="project" value="InterPro"/>
</dbReference>
<organism evidence="2 3">
    <name type="scientific">Parnassius apollo</name>
    <name type="common">Apollo butterfly</name>
    <name type="synonym">Papilio apollo</name>
    <dbReference type="NCBI Taxonomy" id="110799"/>
    <lineage>
        <taxon>Eukaryota</taxon>
        <taxon>Metazoa</taxon>
        <taxon>Ecdysozoa</taxon>
        <taxon>Arthropoda</taxon>
        <taxon>Hexapoda</taxon>
        <taxon>Insecta</taxon>
        <taxon>Pterygota</taxon>
        <taxon>Neoptera</taxon>
        <taxon>Endopterygota</taxon>
        <taxon>Lepidoptera</taxon>
        <taxon>Glossata</taxon>
        <taxon>Ditrysia</taxon>
        <taxon>Papilionoidea</taxon>
        <taxon>Papilionidae</taxon>
        <taxon>Parnassiinae</taxon>
        <taxon>Parnassini</taxon>
        <taxon>Parnassius</taxon>
        <taxon>Parnassius</taxon>
    </lineage>
</organism>
<dbReference type="AlphaFoldDB" id="A0A8S3XP39"/>
<feature type="domain" description="DDE-1" evidence="1">
    <location>
        <begin position="2"/>
        <end position="62"/>
    </location>
</feature>
<comment type="caution">
    <text evidence="2">The sequence shown here is derived from an EMBL/GenBank/DDBJ whole genome shotgun (WGS) entry which is preliminary data.</text>
</comment>
<dbReference type="Pfam" id="PF03184">
    <property type="entry name" value="DDE_1"/>
    <property type="match status" value="1"/>
</dbReference>
<dbReference type="EMBL" id="CAJQZP010001278">
    <property type="protein sequence ID" value="CAG5035667.1"/>
    <property type="molecule type" value="Genomic_DNA"/>
</dbReference>
<proteinExistence type="predicted"/>